<organism evidence="1">
    <name type="scientific">viral metagenome</name>
    <dbReference type="NCBI Taxonomy" id="1070528"/>
    <lineage>
        <taxon>unclassified sequences</taxon>
        <taxon>metagenomes</taxon>
        <taxon>organismal metagenomes</taxon>
    </lineage>
</organism>
<reference evidence="1" key="1">
    <citation type="journal article" date="2020" name="Nature">
        <title>Giant virus diversity and host interactions through global metagenomics.</title>
        <authorList>
            <person name="Schulz F."/>
            <person name="Roux S."/>
            <person name="Paez-Espino D."/>
            <person name="Jungbluth S."/>
            <person name="Walsh D.A."/>
            <person name="Denef V.J."/>
            <person name="McMahon K.D."/>
            <person name="Konstantinidis K.T."/>
            <person name="Eloe-Fadrosh E.A."/>
            <person name="Kyrpides N.C."/>
            <person name="Woyke T."/>
        </authorList>
    </citation>
    <scope>NUCLEOTIDE SEQUENCE</scope>
    <source>
        <strain evidence="1">GVMAG-M-3300027769-26</strain>
    </source>
</reference>
<sequence length="137" mass="16342">MSVYYTYNEFPYGTYEISAAILLQYNNNKAYPDIINLIKNYTSLLEEHIRYCTDFYIASKTNSYNRIIIECMANSEHIDLLNSNSNTISDIKCNYKNIETTLDIYYPNNPNNLKDVLKEIIWRRYRIYKNQLNMLLS</sequence>
<evidence type="ECO:0000313" key="1">
    <source>
        <dbReference type="EMBL" id="QHU27665.1"/>
    </source>
</evidence>
<accession>A0A6C0LC79</accession>
<proteinExistence type="predicted"/>
<dbReference type="EMBL" id="MN740460">
    <property type="protein sequence ID" value="QHU27665.1"/>
    <property type="molecule type" value="Genomic_DNA"/>
</dbReference>
<dbReference type="AlphaFoldDB" id="A0A6C0LC79"/>
<name>A0A6C0LC79_9ZZZZ</name>
<protein>
    <submittedName>
        <fullName evidence="1">Uncharacterized protein</fullName>
    </submittedName>
</protein>